<dbReference type="Pfam" id="PF00005">
    <property type="entry name" value="ABC_tran"/>
    <property type="match status" value="1"/>
</dbReference>
<evidence type="ECO:0000256" key="1">
    <source>
        <dbReference type="ARBA" id="ARBA00004202"/>
    </source>
</evidence>
<dbReference type="InterPro" id="IPR003439">
    <property type="entry name" value="ABC_transporter-like_ATP-bd"/>
</dbReference>
<dbReference type="RefSeq" id="WP_188620408.1">
    <property type="nucleotide sequence ID" value="NZ_BMJE01000003.1"/>
</dbReference>
<keyword evidence="7" id="KW-0408">Iron</keyword>
<evidence type="ECO:0000256" key="4">
    <source>
        <dbReference type="ARBA" id="ARBA00022496"/>
    </source>
</evidence>
<evidence type="ECO:0000313" key="11">
    <source>
        <dbReference type="EMBL" id="GGB74147.1"/>
    </source>
</evidence>
<dbReference type="InterPro" id="IPR003593">
    <property type="entry name" value="AAA+_ATPase"/>
</dbReference>
<dbReference type="InterPro" id="IPR027417">
    <property type="entry name" value="P-loop_NTPase"/>
</dbReference>
<dbReference type="PROSITE" id="PS50893">
    <property type="entry name" value="ABC_TRANSPORTER_2"/>
    <property type="match status" value="1"/>
</dbReference>
<evidence type="ECO:0000256" key="6">
    <source>
        <dbReference type="ARBA" id="ARBA00022840"/>
    </source>
</evidence>
<evidence type="ECO:0000259" key="10">
    <source>
        <dbReference type="PROSITE" id="PS50893"/>
    </source>
</evidence>
<keyword evidence="12" id="KW-1185">Reference proteome</keyword>
<gene>
    <name evidence="11" type="ORF">GCM10007424_12580</name>
</gene>
<keyword evidence="5" id="KW-0547">Nucleotide-binding</keyword>
<accession>A0ABQ1JQB7</accession>
<dbReference type="InterPro" id="IPR051535">
    <property type="entry name" value="Siderophore_ABC-ATPase"/>
</dbReference>
<dbReference type="Gene3D" id="3.40.50.300">
    <property type="entry name" value="P-loop containing nucleotide triphosphate hydrolases"/>
    <property type="match status" value="1"/>
</dbReference>
<comment type="subcellular location">
    <subcellularLocation>
        <location evidence="1">Cell membrane</location>
        <topology evidence="1">Peripheral membrane protein</topology>
    </subcellularLocation>
</comment>
<evidence type="ECO:0000256" key="2">
    <source>
        <dbReference type="ARBA" id="ARBA00022448"/>
    </source>
</evidence>
<dbReference type="SUPFAM" id="SSF52540">
    <property type="entry name" value="P-loop containing nucleoside triphosphate hydrolases"/>
    <property type="match status" value="1"/>
</dbReference>
<evidence type="ECO:0000256" key="5">
    <source>
        <dbReference type="ARBA" id="ARBA00022741"/>
    </source>
</evidence>
<protein>
    <submittedName>
        <fullName evidence="11">ABC transporter ATP-binding protein</fullName>
    </submittedName>
</protein>
<keyword evidence="6 11" id="KW-0067">ATP-binding</keyword>
<dbReference type="GO" id="GO:0005524">
    <property type="term" value="F:ATP binding"/>
    <property type="evidence" value="ECO:0007669"/>
    <property type="project" value="UniProtKB-KW"/>
</dbReference>
<keyword evidence="8" id="KW-0406">Ion transport</keyword>
<keyword evidence="2" id="KW-0813">Transport</keyword>
<keyword evidence="4" id="KW-0410">Iron transport</keyword>
<evidence type="ECO:0000256" key="7">
    <source>
        <dbReference type="ARBA" id="ARBA00023004"/>
    </source>
</evidence>
<dbReference type="PANTHER" id="PTHR42771">
    <property type="entry name" value="IRON(3+)-HYDROXAMATE IMPORT ATP-BINDING PROTEIN FHUC"/>
    <property type="match status" value="1"/>
</dbReference>
<organism evidence="11 12">
    <name type="scientific">Flavobacterium suaedae</name>
    <dbReference type="NCBI Taxonomy" id="1767027"/>
    <lineage>
        <taxon>Bacteria</taxon>
        <taxon>Pseudomonadati</taxon>
        <taxon>Bacteroidota</taxon>
        <taxon>Flavobacteriia</taxon>
        <taxon>Flavobacteriales</taxon>
        <taxon>Flavobacteriaceae</taxon>
        <taxon>Flavobacterium</taxon>
    </lineage>
</organism>
<feature type="domain" description="ABC transporter" evidence="10">
    <location>
        <begin position="10"/>
        <end position="250"/>
    </location>
</feature>
<evidence type="ECO:0000256" key="3">
    <source>
        <dbReference type="ARBA" id="ARBA00022475"/>
    </source>
</evidence>
<keyword evidence="9" id="KW-0472">Membrane</keyword>
<name>A0ABQ1JQB7_9FLAO</name>
<dbReference type="PANTHER" id="PTHR42771:SF2">
    <property type="entry name" value="IRON(3+)-HYDROXAMATE IMPORT ATP-BINDING PROTEIN FHUC"/>
    <property type="match status" value="1"/>
</dbReference>
<evidence type="ECO:0000256" key="8">
    <source>
        <dbReference type="ARBA" id="ARBA00023065"/>
    </source>
</evidence>
<dbReference type="EMBL" id="BMJE01000003">
    <property type="protein sequence ID" value="GGB74147.1"/>
    <property type="molecule type" value="Genomic_DNA"/>
</dbReference>
<dbReference type="SMART" id="SM00382">
    <property type="entry name" value="AAA"/>
    <property type="match status" value="1"/>
</dbReference>
<sequence length="266" mass="29509">MTSSKENIILSATGISIGYGKGKQQKVIAKNVSIALKKGRLTALVGANGIGKSTLLRTITGIQKPLSGEVLFNHKNIDKYTGKELAQRLSIVLTEGLPPSNLTVYEIVALGRQPYTNWLGALADEDITKVKNALELTQTSHLTHRKYYEISDGQLQKVLIARALAQDTELIILDEPTTHLDLLHKVSLLKLLKKLTHETGKSILYSTHDLDLALQLSDEMIVMTTDSVTQDTPHNLTQNKVLDTIFNDKHIRFDATLGRFKFDQDI</sequence>
<evidence type="ECO:0000313" key="12">
    <source>
        <dbReference type="Proteomes" id="UP000615760"/>
    </source>
</evidence>
<dbReference type="Proteomes" id="UP000615760">
    <property type="component" value="Unassembled WGS sequence"/>
</dbReference>
<reference evidence="12" key="1">
    <citation type="journal article" date="2019" name="Int. J. Syst. Evol. Microbiol.">
        <title>The Global Catalogue of Microorganisms (GCM) 10K type strain sequencing project: providing services to taxonomists for standard genome sequencing and annotation.</title>
        <authorList>
            <consortium name="The Broad Institute Genomics Platform"/>
            <consortium name="The Broad Institute Genome Sequencing Center for Infectious Disease"/>
            <person name="Wu L."/>
            <person name="Ma J."/>
        </authorList>
    </citation>
    <scope>NUCLEOTIDE SEQUENCE [LARGE SCALE GENOMIC DNA]</scope>
    <source>
        <strain evidence="12">CGMCC 1.15461</strain>
    </source>
</reference>
<keyword evidence="3" id="KW-1003">Cell membrane</keyword>
<comment type="caution">
    <text evidence="11">The sequence shown here is derived from an EMBL/GenBank/DDBJ whole genome shotgun (WGS) entry which is preliminary data.</text>
</comment>
<dbReference type="CDD" id="cd03214">
    <property type="entry name" value="ABC_Iron-Siderophores_B12_Hemin"/>
    <property type="match status" value="1"/>
</dbReference>
<proteinExistence type="predicted"/>
<evidence type="ECO:0000256" key="9">
    <source>
        <dbReference type="ARBA" id="ARBA00023136"/>
    </source>
</evidence>